<evidence type="ECO:0000313" key="2">
    <source>
        <dbReference type="EMBL" id="GLG05981.1"/>
    </source>
</evidence>
<protein>
    <recommendedName>
        <fullName evidence="1">Type I restriction enzyme R protein N-terminal domain-containing protein</fullName>
    </recommendedName>
</protein>
<evidence type="ECO:0000313" key="3">
    <source>
        <dbReference type="Proteomes" id="UP001145145"/>
    </source>
</evidence>
<proteinExistence type="predicted"/>
<sequence>MQKLLSFHREYTFDGKKYFYDKCRKKYILKTPEKIKRQTTVKFFRWKLHIPLRNIQTEVSMKRYGYPERRDRADILILRPDGNTILAVVECKAAYIPIDEKVIAQLLRYAEALNSEFAFATNGSDLRVFRFDQRSGYKETECPASYKRMCRSNCNETPQAMTLSSRPDLKTLENITYVRRHYDSYIGRQTREHLKKKRYWPQQ</sequence>
<dbReference type="RefSeq" id="WP_162610107.1">
    <property type="nucleotide sequence ID" value="NZ_BSBO01000042.1"/>
</dbReference>
<name>A0A9W6FFT9_9FIRM</name>
<organism evidence="2 3">
    <name type="scientific">Sellimonas catena</name>
    <dbReference type="NCBI Taxonomy" id="2994035"/>
    <lineage>
        <taxon>Bacteria</taxon>
        <taxon>Bacillati</taxon>
        <taxon>Bacillota</taxon>
        <taxon>Clostridia</taxon>
        <taxon>Lachnospirales</taxon>
        <taxon>Lachnospiraceae</taxon>
        <taxon>Sellimonas</taxon>
    </lineage>
</organism>
<dbReference type="Proteomes" id="UP001145145">
    <property type="component" value="Unassembled WGS sequence"/>
</dbReference>
<comment type="caution">
    <text evidence="2">The sequence shown here is derived from an EMBL/GenBank/DDBJ whole genome shotgun (WGS) entry which is preliminary data.</text>
</comment>
<keyword evidence="3" id="KW-1185">Reference proteome</keyword>
<accession>A0A9W6FFT9</accession>
<reference evidence="2 3" key="1">
    <citation type="journal article" date="2023" name="Int. J. Syst. Evol. Microbiol.">
        <title>Sellimonas catena sp. nov., isolated from human faeces.</title>
        <authorList>
            <person name="Hisatomi A."/>
            <person name="Ohkuma M."/>
            <person name="Sakamoto M."/>
        </authorList>
    </citation>
    <scope>NUCLEOTIDE SEQUENCE [LARGE SCALE GENOMIC DNA]</scope>
    <source>
        <strain evidence="2 3">12EGH17</strain>
    </source>
</reference>
<dbReference type="Gene3D" id="3.90.1570.30">
    <property type="match status" value="1"/>
</dbReference>
<evidence type="ECO:0000259" key="1">
    <source>
        <dbReference type="Pfam" id="PF13588"/>
    </source>
</evidence>
<dbReference type="EMBL" id="BSBO01000042">
    <property type="protein sequence ID" value="GLG05981.1"/>
    <property type="molecule type" value="Genomic_DNA"/>
</dbReference>
<dbReference type="InterPro" id="IPR029464">
    <property type="entry name" value="HSDR_N"/>
</dbReference>
<gene>
    <name evidence="2" type="ORF">Selli1_31550</name>
</gene>
<dbReference type="Pfam" id="PF13588">
    <property type="entry name" value="HSDR_N_2"/>
    <property type="match status" value="1"/>
</dbReference>
<dbReference type="AlphaFoldDB" id="A0A9W6FFT9"/>
<feature type="domain" description="Type I restriction enzyme R protein N-terminal" evidence="1">
    <location>
        <begin position="32"/>
        <end position="137"/>
    </location>
</feature>